<comment type="caution">
    <text evidence="1">The sequence shown here is derived from an EMBL/GenBank/DDBJ whole genome shotgun (WGS) entry which is preliminary data.</text>
</comment>
<dbReference type="AlphaFoldDB" id="A0A508T2V3"/>
<protein>
    <submittedName>
        <fullName evidence="1">Uncharacterized protein</fullName>
    </submittedName>
</protein>
<evidence type="ECO:0000313" key="2">
    <source>
        <dbReference type="Proteomes" id="UP000328092"/>
    </source>
</evidence>
<accession>A0A508T2V3</accession>
<dbReference type="RefSeq" id="WP_139486314.1">
    <property type="nucleotide sequence ID" value="NZ_CAADFB020000042.1"/>
</dbReference>
<evidence type="ECO:0000313" key="1">
    <source>
        <dbReference type="EMBL" id="VIO69612.1"/>
    </source>
</evidence>
<sequence length="86" mass="9610">MKRVQPGYVASACIEAFPLVADLATKSEILMDILKDPAPDDEALDRRERYAARANAILALIECSNEVRPKLREAIVEAMLWARTQP</sequence>
<keyword evidence="2" id="KW-1185">Reference proteome</keyword>
<dbReference type="OrthoDB" id="8254319at2"/>
<organism evidence="1 2">
    <name type="scientific">Bradyrhizobium ivorense</name>
    <dbReference type="NCBI Taxonomy" id="2511166"/>
    <lineage>
        <taxon>Bacteria</taxon>
        <taxon>Pseudomonadati</taxon>
        <taxon>Pseudomonadota</taxon>
        <taxon>Alphaproteobacteria</taxon>
        <taxon>Hyphomicrobiales</taxon>
        <taxon>Nitrobacteraceae</taxon>
        <taxon>Bradyrhizobium</taxon>
    </lineage>
</organism>
<name>A0A508T2V3_9BRAD</name>
<proteinExistence type="predicted"/>
<dbReference type="Proteomes" id="UP000328092">
    <property type="component" value="Unassembled WGS sequence"/>
</dbReference>
<gene>
    <name evidence="1" type="ORF">CI1B_28190</name>
</gene>
<reference evidence="1" key="1">
    <citation type="submission" date="2019-02" db="EMBL/GenBank/DDBJ databases">
        <authorList>
            <person name="Pothier F.J."/>
        </authorList>
    </citation>
    <scope>NUCLEOTIDE SEQUENCE</scope>
    <source>
        <strain evidence="1">CI-1B</strain>
    </source>
</reference>
<dbReference type="EMBL" id="CAADFC020000009">
    <property type="protein sequence ID" value="VIO69612.1"/>
    <property type="molecule type" value="Genomic_DNA"/>
</dbReference>